<keyword evidence="4 6" id="KW-0067">ATP-binding</keyword>
<feature type="domain" description="ABC transporter" evidence="5">
    <location>
        <begin position="2"/>
        <end position="229"/>
    </location>
</feature>
<dbReference type="GO" id="GO:0005524">
    <property type="term" value="F:ATP binding"/>
    <property type="evidence" value="ECO:0007669"/>
    <property type="project" value="UniProtKB-KW"/>
</dbReference>
<evidence type="ECO:0000313" key="7">
    <source>
        <dbReference type="Proteomes" id="UP000236642"/>
    </source>
</evidence>
<dbReference type="EMBL" id="BEHY01000003">
    <property type="protein sequence ID" value="GBD08057.1"/>
    <property type="molecule type" value="Genomic_DNA"/>
</dbReference>
<sequence>MIRAENLTKRYDGILALDGLTFEVHEGELLALLGPNGAGKTTTLRLLLGLISPTSGRIWIAGEPMTPGSHGLRRRIGYLPETPGFWERLPAWKNLEIYARLYGVPAPRSRVMALLEQFGLADRAHDPVATFSRGMRQRLALARALIHDPPILLLDEPTAGLDPEAALEVRERLRALKGQGRTILLCTHDLEEAERLGDRVAILRTRLLALDTPDRLRAQRFGVVVAIELDGDPEPYLPRVQGQPGVIQAALRNGRLEIQVTDLRAVTPNLVRSLVEAGAPILSVTPVKASLEELYLQIIREGRGPGESG</sequence>
<keyword evidence="6" id="KW-0378">Hydrolase</keyword>
<dbReference type="Gene3D" id="3.40.50.300">
    <property type="entry name" value="P-loop containing nucleotide triphosphate hydrolases"/>
    <property type="match status" value="1"/>
</dbReference>
<keyword evidence="3" id="KW-0547">Nucleotide-binding</keyword>
<dbReference type="Pfam" id="PF00005">
    <property type="entry name" value="ABC_tran"/>
    <property type="match status" value="1"/>
</dbReference>
<evidence type="ECO:0000256" key="2">
    <source>
        <dbReference type="ARBA" id="ARBA00022448"/>
    </source>
</evidence>
<organism evidence="6 7">
    <name type="scientific">Candidatus Thermoflexus japonica</name>
    <dbReference type="NCBI Taxonomy" id="2035417"/>
    <lineage>
        <taxon>Bacteria</taxon>
        <taxon>Bacillati</taxon>
        <taxon>Chloroflexota</taxon>
        <taxon>Thermoflexia</taxon>
        <taxon>Thermoflexales</taxon>
        <taxon>Thermoflexaceae</taxon>
        <taxon>Thermoflexus</taxon>
    </lineage>
</organism>
<evidence type="ECO:0000256" key="1">
    <source>
        <dbReference type="ARBA" id="ARBA00005417"/>
    </source>
</evidence>
<accession>A0A2H5Y3P8</accession>
<name>A0A2H5Y3P8_9CHLR</name>
<evidence type="ECO:0000256" key="3">
    <source>
        <dbReference type="ARBA" id="ARBA00022741"/>
    </source>
</evidence>
<reference evidence="7" key="1">
    <citation type="submission" date="2017-09" db="EMBL/GenBank/DDBJ databases">
        <title>Metaegenomics of thermophilic ammonia-oxidizing enrichment culture.</title>
        <authorList>
            <person name="Kato S."/>
            <person name="Suzuki K."/>
        </authorList>
    </citation>
    <scope>NUCLEOTIDE SEQUENCE [LARGE SCALE GENOMIC DNA]</scope>
</reference>
<dbReference type="PANTHER" id="PTHR43335">
    <property type="entry name" value="ABC TRANSPORTER, ATP-BINDING PROTEIN"/>
    <property type="match status" value="1"/>
</dbReference>
<dbReference type="AlphaFoldDB" id="A0A2H5Y3P8"/>
<dbReference type="SUPFAM" id="SSF52540">
    <property type="entry name" value="P-loop containing nucleoside triphosphate hydrolases"/>
    <property type="match status" value="1"/>
</dbReference>
<dbReference type="Proteomes" id="UP000236642">
    <property type="component" value="Unassembled WGS sequence"/>
</dbReference>
<dbReference type="EC" id="3.6.3.-" evidence="6"/>
<keyword evidence="2" id="KW-0813">Transport</keyword>
<comment type="caution">
    <text evidence="6">The sequence shown here is derived from an EMBL/GenBank/DDBJ whole genome shotgun (WGS) entry which is preliminary data.</text>
</comment>
<dbReference type="GO" id="GO:0016887">
    <property type="term" value="F:ATP hydrolysis activity"/>
    <property type="evidence" value="ECO:0007669"/>
    <property type="project" value="InterPro"/>
</dbReference>
<dbReference type="PROSITE" id="PS50893">
    <property type="entry name" value="ABC_TRANSPORTER_2"/>
    <property type="match status" value="1"/>
</dbReference>
<dbReference type="PANTHER" id="PTHR43335:SF4">
    <property type="entry name" value="ABC TRANSPORTER, ATP-BINDING PROTEIN"/>
    <property type="match status" value="1"/>
</dbReference>
<gene>
    <name evidence="6" type="primary">yxlF_2</name>
    <name evidence="6" type="ORF">HRbin22_00286</name>
</gene>
<evidence type="ECO:0000313" key="6">
    <source>
        <dbReference type="EMBL" id="GBD08057.1"/>
    </source>
</evidence>
<dbReference type="InterPro" id="IPR003439">
    <property type="entry name" value="ABC_transporter-like_ATP-bd"/>
</dbReference>
<evidence type="ECO:0000259" key="5">
    <source>
        <dbReference type="PROSITE" id="PS50893"/>
    </source>
</evidence>
<dbReference type="InterPro" id="IPR027417">
    <property type="entry name" value="P-loop_NTPase"/>
</dbReference>
<proteinExistence type="inferred from homology"/>
<dbReference type="InterPro" id="IPR003593">
    <property type="entry name" value="AAA+_ATPase"/>
</dbReference>
<protein>
    <submittedName>
        <fullName evidence="6">Putative ABC transporter ATP-binding protein YxlF</fullName>
        <ecNumber evidence="6">3.6.3.-</ecNumber>
    </submittedName>
</protein>
<comment type="similarity">
    <text evidence="1">Belongs to the ABC transporter superfamily.</text>
</comment>
<evidence type="ECO:0000256" key="4">
    <source>
        <dbReference type="ARBA" id="ARBA00022840"/>
    </source>
</evidence>
<dbReference type="SMART" id="SM00382">
    <property type="entry name" value="AAA"/>
    <property type="match status" value="1"/>
</dbReference>